<evidence type="ECO:0000313" key="3">
    <source>
        <dbReference type="WBParaSite" id="ACRNAN_scaffold9477.g30342.t1"/>
    </source>
</evidence>
<accession>A0A914EM45</accession>
<dbReference type="Gene3D" id="2.70.170.10">
    <property type="entry name" value="Neurotransmitter-gated ion-channel ligand-binding domain"/>
    <property type="match status" value="1"/>
</dbReference>
<dbReference type="GO" id="GO:0005230">
    <property type="term" value="F:extracellular ligand-gated monoatomic ion channel activity"/>
    <property type="evidence" value="ECO:0007669"/>
    <property type="project" value="InterPro"/>
</dbReference>
<dbReference type="AlphaFoldDB" id="A0A914EM45"/>
<dbReference type="SUPFAM" id="SSF63712">
    <property type="entry name" value="Nicotinic receptor ligand binding domain-like"/>
    <property type="match status" value="1"/>
</dbReference>
<evidence type="ECO:0000259" key="1">
    <source>
        <dbReference type="Pfam" id="PF02931"/>
    </source>
</evidence>
<dbReference type="WBParaSite" id="ACRNAN_scaffold9477.g30342.t1">
    <property type="protein sequence ID" value="ACRNAN_scaffold9477.g30342.t1"/>
    <property type="gene ID" value="ACRNAN_scaffold9477.g30342"/>
</dbReference>
<reference evidence="3" key="1">
    <citation type="submission" date="2022-11" db="UniProtKB">
        <authorList>
            <consortium name="WormBaseParasite"/>
        </authorList>
    </citation>
    <scope>IDENTIFICATION</scope>
</reference>
<dbReference type="InterPro" id="IPR006202">
    <property type="entry name" value="Neur_chan_lig-bd"/>
</dbReference>
<feature type="domain" description="Neurotransmitter-gated ion-channel ligand-binding" evidence="1">
    <location>
        <begin position="32"/>
        <end position="78"/>
    </location>
</feature>
<sequence>MYFLQKLLFYSLFYFPQETIFAEGTKILGNSENLLKSLFKNYDKRIRPYADNGTAVIVHMTIVLGILIELRENEQVAGYVISHTQ</sequence>
<keyword evidence="2" id="KW-1185">Reference proteome</keyword>
<proteinExistence type="predicted"/>
<evidence type="ECO:0000313" key="2">
    <source>
        <dbReference type="Proteomes" id="UP000887540"/>
    </source>
</evidence>
<protein>
    <submittedName>
        <fullName evidence="3">Neurotransmitter-gated ion-channel ligand-binding domain-containing protein</fullName>
    </submittedName>
</protein>
<organism evidence="2 3">
    <name type="scientific">Acrobeloides nanus</name>
    <dbReference type="NCBI Taxonomy" id="290746"/>
    <lineage>
        <taxon>Eukaryota</taxon>
        <taxon>Metazoa</taxon>
        <taxon>Ecdysozoa</taxon>
        <taxon>Nematoda</taxon>
        <taxon>Chromadorea</taxon>
        <taxon>Rhabditida</taxon>
        <taxon>Tylenchina</taxon>
        <taxon>Cephalobomorpha</taxon>
        <taxon>Cephaloboidea</taxon>
        <taxon>Cephalobidae</taxon>
        <taxon>Acrobeloides</taxon>
    </lineage>
</organism>
<dbReference type="Pfam" id="PF02931">
    <property type="entry name" value="Neur_chan_LBD"/>
    <property type="match status" value="1"/>
</dbReference>
<dbReference type="InterPro" id="IPR036734">
    <property type="entry name" value="Neur_chan_lig-bd_sf"/>
</dbReference>
<dbReference type="Proteomes" id="UP000887540">
    <property type="component" value="Unplaced"/>
</dbReference>
<dbReference type="GO" id="GO:0016020">
    <property type="term" value="C:membrane"/>
    <property type="evidence" value="ECO:0007669"/>
    <property type="project" value="InterPro"/>
</dbReference>
<name>A0A914EM45_9BILA</name>